<name>A0A3M7DEL5_HORWE</name>
<accession>A0A3M7DEL5</accession>
<dbReference type="Gene3D" id="2.70.98.10">
    <property type="match status" value="2"/>
</dbReference>
<dbReference type="Pfam" id="PF07971">
    <property type="entry name" value="Glyco_hydro_92"/>
    <property type="match status" value="1"/>
</dbReference>
<evidence type="ECO:0000313" key="5">
    <source>
        <dbReference type="Proteomes" id="UP000270230"/>
    </source>
</evidence>
<dbReference type="PANTHER" id="PTHR12143:SF43">
    <property type="entry name" value="PUTATIVE-RELATED"/>
    <property type="match status" value="1"/>
</dbReference>
<proteinExistence type="predicted"/>
<evidence type="ECO:0000256" key="1">
    <source>
        <dbReference type="SAM" id="Phobius"/>
    </source>
</evidence>
<dbReference type="Gene3D" id="3.30.2080.10">
    <property type="entry name" value="GH92 mannosidase domain"/>
    <property type="match status" value="1"/>
</dbReference>
<reference evidence="4 5" key="1">
    <citation type="journal article" date="2018" name="BMC Genomics">
        <title>Genomic evidence for intraspecific hybridization in a clonal and extremely halotolerant yeast.</title>
        <authorList>
            <person name="Gostincar C."/>
            <person name="Stajich J.E."/>
            <person name="Zupancic J."/>
            <person name="Zalar P."/>
            <person name="Gunde-Cimerman N."/>
        </authorList>
    </citation>
    <scope>NUCLEOTIDE SEQUENCE [LARGE SCALE GENOMIC DNA]</scope>
    <source>
        <strain evidence="4 5">EXF-151</strain>
    </source>
</reference>
<dbReference type="SUPFAM" id="SSF48208">
    <property type="entry name" value="Six-hairpin glycosidases"/>
    <property type="match status" value="1"/>
</dbReference>
<dbReference type="NCBIfam" id="TIGR01180">
    <property type="entry name" value="aman2_put"/>
    <property type="match status" value="1"/>
</dbReference>
<dbReference type="FunFam" id="1.20.1050.60:FF:000001">
    <property type="entry name" value="Putative alpha-1,2-mannosidase"/>
    <property type="match status" value="1"/>
</dbReference>
<evidence type="ECO:0008006" key="6">
    <source>
        <dbReference type="Google" id="ProtNLM"/>
    </source>
</evidence>
<dbReference type="OrthoDB" id="449263at2759"/>
<dbReference type="Gene3D" id="1.20.1050.60">
    <property type="entry name" value="alpha-1,2-mannosidase"/>
    <property type="match status" value="1"/>
</dbReference>
<dbReference type="GO" id="GO:0006516">
    <property type="term" value="P:glycoprotein catabolic process"/>
    <property type="evidence" value="ECO:0007669"/>
    <property type="project" value="TreeGrafter"/>
</dbReference>
<feature type="domain" description="Glycosyl hydrolase family 92 N-terminal" evidence="3">
    <location>
        <begin position="65"/>
        <end position="375"/>
    </location>
</feature>
<dbReference type="InterPro" id="IPR041371">
    <property type="entry name" value="GH92_N"/>
</dbReference>
<dbReference type="EMBL" id="QWIN01000007">
    <property type="protein sequence ID" value="RMY62749.1"/>
    <property type="molecule type" value="Genomic_DNA"/>
</dbReference>
<protein>
    <recommendedName>
        <fullName evidence="6">Glycoside hydrolase family 92 protein</fullName>
    </recommendedName>
</protein>
<feature type="domain" description="Glycosyl hydrolase family 92" evidence="2">
    <location>
        <begin position="381"/>
        <end position="857"/>
    </location>
</feature>
<dbReference type="Proteomes" id="UP000270230">
    <property type="component" value="Unassembled WGS sequence"/>
</dbReference>
<dbReference type="GO" id="GO:0000224">
    <property type="term" value="F:peptide-N4-(N-acetyl-beta-glucosaminyl)asparagine amidase activity"/>
    <property type="evidence" value="ECO:0007669"/>
    <property type="project" value="TreeGrafter"/>
</dbReference>
<dbReference type="GO" id="GO:0005634">
    <property type="term" value="C:nucleus"/>
    <property type="evidence" value="ECO:0007669"/>
    <property type="project" value="TreeGrafter"/>
</dbReference>
<dbReference type="InterPro" id="IPR008928">
    <property type="entry name" value="6-hairpin_glycosidase_sf"/>
</dbReference>
<dbReference type="InterPro" id="IPR014718">
    <property type="entry name" value="GH-type_carb-bd"/>
</dbReference>
<gene>
    <name evidence="4" type="ORF">D0865_00271</name>
</gene>
<dbReference type="AlphaFoldDB" id="A0A3M7DEL5"/>
<evidence type="ECO:0000259" key="3">
    <source>
        <dbReference type="Pfam" id="PF17678"/>
    </source>
</evidence>
<dbReference type="Pfam" id="PF17678">
    <property type="entry name" value="Glyco_hydro_92N"/>
    <property type="match status" value="1"/>
</dbReference>
<dbReference type="InterPro" id="IPR012939">
    <property type="entry name" value="Glyco_hydro_92"/>
</dbReference>
<organism evidence="4 5">
    <name type="scientific">Hortaea werneckii</name>
    <name type="common">Black yeast</name>
    <name type="synonym">Cladosporium werneckii</name>
    <dbReference type="NCBI Taxonomy" id="91943"/>
    <lineage>
        <taxon>Eukaryota</taxon>
        <taxon>Fungi</taxon>
        <taxon>Dikarya</taxon>
        <taxon>Ascomycota</taxon>
        <taxon>Pezizomycotina</taxon>
        <taxon>Dothideomycetes</taxon>
        <taxon>Dothideomycetidae</taxon>
        <taxon>Mycosphaerellales</taxon>
        <taxon>Teratosphaeriaceae</taxon>
        <taxon>Hortaea</taxon>
    </lineage>
</organism>
<keyword evidence="1" id="KW-1133">Transmembrane helix</keyword>
<dbReference type="InterPro" id="IPR050883">
    <property type="entry name" value="PNGase"/>
</dbReference>
<comment type="caution">
    <text evidence="4">The sequence shown here is derived from an EMBL/GenBank/DDBJ whole genome shotgun (WGS) entry which is preliminary data.</text>
</comment>
<dbReference type="GO" id="GO:0005975">
    <property type="term" value="P:carbohydrate metabolic process"/>
    <property type="evidence" value="ECO:0007669"/>
    <property type="project" value="InterPro"/>
</dbReference>
<dbReference type="VEuPathDB" id="FungiDB:BTJ68_08313"/>
<evidence type="ECO:0000259" key="2">
    <source>
        <dbReference type="Pfam" id="PF07971"/>
    </source>
</evidence>
<sequence length="868" mass="96221">MSDYSALGLLRSSLVALTILTLVGLNFFLEFQTVYMRQLLPYLPALATVPVLAKTYHDDAGVLRYVNPKIGTHGITPNGNGGMIPSVSVPFGMTRWTPQTRENFISQCPYNDMDTHIHGFQATHQPAIWMGESGQVVINPGVGDVKSQFTRRAHSFRKENEVSTPYVYEVTLGAETVDAGYNLTESIYSPVPGGSQPVPPDVREGANGRTRRDAIFHGEAIGMPSHHHDTGEFGTDADEPGTIGVALTATSHVGVLRFDFSDACSRDDDRASKKPPYVFIQATRQNWTGIININPDKQEVSGNNPQRQDYALGPSRAPGFSGYFVSRFSKPFETYGIAHGEQTQHGSTSGKGEDLGAYVKFANVTGQIEVRTAVSFVSVEQARRNLDYEVPDDTTFQQVVETVKQAWLEKLGRVTINGVNETDAEHDPRTVWYTGLFHALQYPNDFSEPLTRDATRKTFYSGYTDSVHTSNDSYYQSWSIWDTYRAEHSLLTLFAPERVNSMMRSLLRIYEWAGWLPMWANIVETNIMIGTHVDAVFANALKRGFRSFNITKTWEAVKKNAFTPPINDTALLYYDREPYTPDEVRAGLTYYLEHGYVPNDRWAESASRTLDYAFDDYAAAVVADHASDETTAKNLRHRSQNYHKIFNTKTGFMEAKNANGTWAGSEQGWTEGDDWVYTFNVMHDPDGLAEMVGGPAKLKAILDEHFQGGHNDHTNEPSHHVPYLYAAIGYPASTQNLTRAIAAVDYNATSAGLSGNEDLGQMSAWYVFSALGFYPVNPASDEYIVGAPFFEKVTIRLPAGAGSGGEGGQEHELVITAPGAPMMPFVKSLHVDGRVVDRPVLTHGQIVKARHIAFEMADTPQSWGGNER</sequence>
<keyword evidence="1" id="KW-0812">Transmembrane</keyword>
<dbReference type="PANTHER" id="PTHR12143">
    <property type="entry name" value="PEPTIDE N-GLYCANASE PNGASE -RELATED"/>
    <property type="match status" value="1"/>
</dbReference>
<evidence type="ECO:0000313" key="4">
    <source>
        <dbReference type="EMBL" id="RMY62749.1"/>
    </source>
</evidence>
<dbReference type="Gene3D" id="1.20.1610.10">
    <property type="entry name" value="alpha-1,2-mannosidases domains"/>
    <property type="match status" value="1"/>
</dbReference>
<dbReference type="GO" id="GO:0030246">
    <property type="term" value="F:carbohydrate binding"/>
    <property type="evidence" value="ECO:0007669"/>
    <property type="project" value="InterPro"/>
</dbReference>
<feature type="transmembrane region" description="Helical" evidence="1">
    <location>
        <begin position="6"/>
        <end position="29"/>
    </location>
</feature>
<keyword evidence="1" id="KW-0472">Membrane</keyword>
<dbReference type="InterPro" id="IPR005887">
    <property type="entry name" value="GH92_a_mannosidase_put"/>
</dbReference>
<dbReference type="GO" id="GO:0005829">
    <property type="term" value="C:cytosol"/>
    <property type="evidence" value="ECO:0007669"/>
    <property type="project" value="TreeGrafter"/>
</dbReference>